<dbReference type="AlphaFoldDB" id="A0A540K8J0"/>
<sequence>MNLYQIVGNPIKMLKELPHLGLAAMFPIAAMFPLSNRDGMHEMQQLETWLQVSGVGVPPRDWNARRGSAN</sequence>
<comment type="caution">
    <text evidence="1">The sequence shown here is derived from an EMBL/GenBank/DDBJ whole genome shotgun (WGS) entry which is preliminary data.</text>
</comment>
<proteinExistence type="predicted"/>
<name>A0A540K8J0_MALBA</name>
<dbReference type="Proteomes" id="UP000315295">
    <property type="component" value="Unassembled WGS sequence"/>
</dbReference>
<evidence type="ECO:0000313" key="1">
    <source>
        <dbReference type="EMBL" id="TQD70534.1"/>
    </source>
</evidence>
<reference evidence="1 2" key="1">
    <citation type="journal article" date="2019" name="G3 (Bethesda)">
        <title>Sequencing of a Wild Apple (Malus baccata) Genome Unravels the Differences Between Cultivated and Wild Apple Species Regarding Disease Resistance and Cold Tolerance.</title>
        <authorList>
            <person name="Chen X."/>
        </authorList>
    </citation>
    <scope>NUCLEOTIDE SEQUENCE [LARGE SCALE GENOMIC DNA]</scope>
    <source>
        <strain evidence="2">cv. Shandingzi</strain>
        <tissue evidence="1">Leaves</tissue>
    </source>
</reference>
<protein>
    <submittedName>
        <fullName evidence="1">Uncharacterized protein</fullName>
    </submittedName>
</protein>
<accession>A0A540K8J0</accession>
<dbReference type="EMBL" id="VIEB01001769">
    <property type="protein sequence ID" value="TQD70534.1"/>
    <property type="molecule type" value="Genomic_DNA"/>
</dbReference>
<organism evidence="1 2">
    <name type="scientific">Malus baccata</name>
    <name type="common">Siberian crab apple</name>
    <name type="synonym">Pyrus baccata</name>
    <dbReference type="NCBI Taxonomy" id="106549"/>
    <lineage>
        <taxon>Eukaryota</taxon>
        <taxon>Viridiplantae</taxon>
        <taxon>Streptophyta</taxon>
        <taxon>Embryophyta</taxon>
        <taxon>Tracheophyta</taxon>
        <taxon>Spermatophyta</taxon>
        <taxon>Magnoliopsida</taxon>
        <taxon>eudicotyledons</taxon>
        <taxon>Gunneridae</taxon>
        <taxon>Pentapetalae</taxon>
        <taxon>rosids</taxon>
        <taxon>fabids</taxon>
        <taxon>Rosales</taxon>
        <taxon>Rosaceae</taxon>
        <taxon>Amygdaloideae</taxon>
        <taxon>Maleae</taxon>
        <taxon>Malus</taxon>
    </lineage>
</organism>
<evidence type="ECO:0000313" key="2">
    <source>
        <dbReference type="Proteomes" id="UP000315295"/>
    </source>
</evidence>
<gene>
    <name evidence="1" type="ORF">C1H46_043929</name>
</gene>
<keyword evidence="2" id="KW-1185">Reference proteome</keyword>